<dbReference type="InterPro" id="IPR016181">
    <property type="entry name" value="Acyl_CoA_acyltransferase"/>
</dbReference>
<dbReference type="EC" id="2.3.-.-" evidence="4"/>
<evidence type="ECO:0000256" key="2">
    <source>
        <dbReference type="ARBA" id="ARBA00023315"/>
    </source>
</evidence>
<dbReference type="Pfam" id="PF00583">
    <property type="entry name" value="Acetyltransf_1"/>
    <property type="match status" value="1"/>
</dbReference>
<dbReference type="Proteomes" id="UP001596505">
    <property type="component" value="Unassembled WGS sequence"/>
</dbReference>
<proteinExistence type="predicted"/>
<accession>A0ABW2PQ96</accession>
<dbReference type="GO" id="GO:0016746">
    <property type="term" value="F:acyltransferase activity"/>
    <property type="evidence" value="ECO:0007669"/>
    <property type="project" value="UniProtKB-KW"/>
</dbReference>
<dbReference type="CDD" id="cd04301">
    <property type="entry name" value="NAT_SF"/>
    <property type="match status" value="1"/>
</dbReference>
<sequence>MSDLMIRKAHFHDIPELIDLMNQYIVDFYEYPRPKESGLESLIIDLQNGKIRGTQFVAELDKKLVGFATLYFTMNTLYVKEFVLLHDLFVLPSARRNKVGERLFQTCLDFTRANDFAYMSWDTAKDNTVAQALYDKMGGKHSPWLQYEIE</sequence>
<keyword evidence="5" id="KW-1185">Reference proteome</keyword>
<dbReference type="PANTHER" id="PTHR43877:SF2">
    <property type="entry name" value="AMINOALKYLPHOSPHONATE N-ACETYLTRANSFERASE-RELATED"/>
    <property type="match status" value="1"/>
</dbReference>
<evidence type="ECO:0000313" key="4">
    <source>
        <dbReference type="EMBL" id="MFC7391482.1"/>
    </source>
</evidence>
<dbReference type="InterPro" id="IPR050832">
    <property type="entry name" value="Bact_Acetyltransf"/>
</dbReference>
<gene>
    <name evidence="4" type="ORF">ACFQRG_00460</name>
</gene>
<dbReference type="PROSITE" id="PS51186">
    <property type="entry name" value="GNAT"/>
    <property type="match status" value="1"/>
</dbReference>
<dbReference type="Gene3D" id="3.40.630.30">
    <property type="match status" value="1"/>
</dbReference>
<feature type="domain" description="N-acetyltransferase" evidence="3">
    <location>
        <begin position="4"/>
        <end position="150"/>
    </location>
</feature>
<keyword evidence="1 4" id="KW-0808">Transferase</keyword>
<dbReference type="SUPFAM" id="SSF55729">
    <property type="entry name" value="Acyl-CoA N-acyltransferases (Nat)"/>
    <property type="match status" value="1"/>
</dbReference>
<evidence type="ECO:0000256" key="1">
    <source>
        <dbReference type="ARBA" id="ARBA00022679"/>
    </source>
</evidence>
<reference evidence="5" key="1">
    <citation type="journal article" date="2019" name="Int. J. Syst. Evol. Microbiol.">
        <title>The Global Catalogue of Microorganisms (GCM) 10K type strain sequencing project: providing services to taxonomists for standard genome sequencing and annotation.</title>
        <authorList>
            <consortium name="The Broad Institute Genomics Platform"/>
            <consortium name="The Broad Institute Genome Sequencing Center for Infectious Disease"/>
            <person name="Wu L."/>
            <person name="Ma J."/>
        </authorList>
    </citation>
    <scope>NUCLEOTIDE SEQUENCE [LARGE SCALE GENOMIC DNA]</scope>
    <source>
        <strain evidence="5">CGMCC 1.16305</strain>
    </source>
</reference>
<keyword evidence="2 4" id="KW-0012">Acyltransferase</keyword>
<dbReference type="RefSeq" id="WP_380962524.1">
    <property type="nucleotide sequence ID" value="NZ_JBHTCO010000001.1"/>
</dbReference>
<dbReference type="PANTHER" id="PTHR43877">
    <property type="entry name" value="AMINOALKYLPHOSPHONATE N-ACETYLTRANSFERASE-RELATED-RELATED"/>
    <property type="match status" value="1"/>
</dbReference>
<evidence type="ECO:0000313" key="5">
    <source>
        <dbReference type="Proteomes" id="UP001596505"/>
    </source>
</evidence>
<protein>
    <submittedName>
        <fullName evidence="4">GNAT family N-acetyltransferase</fullName>
        <ecNumber evidence="4">2.3.-.-</ecNumber>
    </submittedName>
</protein>
<dbReference type="EMBL" id="JBHTCO010000001">
    <property type="protein sequence ID" value="MFC7391482.1"/>
    <property type="molecule type" value="Genomic_DNA"/>
</dbReference>
<comment type="caution">
    <text evidence="4">The sequence shown here is derived from an EMBL/GenBank/DDBJ whole genome shotgun (WGS) entry which is preliminary data.</text>
</comment>
<dbReference type="InterPro" id="IPR000182">
    <property type="entry name" value="GNAT_dom"/>
</dbReference>
<evidence type="ECO:0000259" key="3">
    <source>
        <dbReference type="PROSITE" id="PS51186"/>
    </source>
</evidence>
<name>A0ABW2PQ96_9BACL</name>
<organism evidence="4 5">
    <name type="scientific">Scopulibacillus cellulosilyticus</name>
    <dbReference type="NCBI Taxonomy" id="2665665"/>
    <lineage>
        <taxon>Bacteria</taxon>
        <taxon>Bacillati</taxon>
        <taxon>Bacillota</taxon>
        <taxon>Bacilli</taxon>
        <taxon>Bacillales</taxon>
        <taxon>Sporolactobacillaceae</taxon>
        <taxon>Scopulibacillus</taxon>
    </lineage>
</organism>